<reference evidence="7" key="1">
    <citation type="journal article" date="2019" name="Int. J. Syst. Evol. Microbiol.">
        <title>The Global Catalogue of Microorganisms (GCM) 10K type strain sequencing project: providing services to taxonomists for standard genome sequencing and annotation.</title>
        <authorList>
            <consortium name="The Broad Institute Genomics Platform"/>
            <consortium name="The Broad Institute Genome Sequencing Center for Infectious Disease"/>
            <person name="Wu L."/>
            <person name="Ma J."/>
        </authorList>
    </citation>
    <scope>NUCLEOTIDE SEQUENCE [LARGE SCALE GENOMIC DNA]</scope>
    <source>
        <strain evidence="7">CGMCC 1.12942</strain>
    </source>
</reference>
<dbReference type="InterPro" id="IPR020806">
    <property type="entry name" value="PKS_PP-bd"/>
</dbReference>
<protein>
    <submittedName>
        <fullName evidence="6">Beta-ketoacyl synthase N-terminal-like domain-containing protein</fullName>
    </submittedName>
</protein>
<dbReference type="InterPro" id="IPR016036">
    <property type="entry name" value="Malonyl_transacylase_ACP-bd"/>
</dbReference>
<dbReference type="Gene3D" id="3.30.70.3290">
    <property type="match status" value="1"/>
</dbReference>
<evidence type="ECO:0000256" key="1">
    <source>
        <dbReference type="ARBA" id="ARBA00022450"/>
    </source>
</evidence>
<evidence type="ECO:0000256" key="2">
    <source>
        <dbReference type="ARBA" id="ARBA00022553"/>
    </source>
</evidence>
<dbReference type="Pfam" id="PF00109">
    <property type="entry name" value="ketoacyl-synt"/>
    <property type="match status" value="1"/>
</dbReference>
<dbReference type="Gene3D" id="3.40.47.10">
    <property type="match status" value="1"/>
</dbReference>
<dbReference type="SUPFAM" id="SSF52151">
    <property type="entry name" value="FabD/lysophospholipase-like"/>
    <property type="match status" value="1"/>
</dbReference>
<dbReference type="PROSITE" id="PS00012">
    <property type="entry name" value="PHOSPHOPANTETHEINE"/>
    <property type="match status" value="1"/>
</dbReference>
<accession>A0ABW2RHL9</accession>
<dbReference type="PROSITE" id="PS52004">
    <property type="entry name" value="KS3_2"/>
    <property type="match status" value="1"/>
</dbReference>
<feature type="domain" description="Ketosynthase family 3 (KS3)" evidence="5">
    <location>
        <begin position="9"/>
        <end position="436"/>
    </location>
</feature>
<dbReference type="Pfam" id="PF22621">
    <property type="entry name" value="CurL-like_PKS_C"/>
    <property type="match status" value="1"/>
</dbReference>
<keyword evidence="2" id="KW-0597">Phosphoprotein</keyword>
<evidence type="ECO:0000313" key="6">
    <source>
        <dbReference type="EMBL" id="MFC7440510.1"/>
    </source>
</evidence>
<dbReference type="InterPro" id="IPR020841">
    <property type="entry name" value="PKS_Beta-ketoAc_synthase_dom"/>
</dbReference>
<dbReference type="InterPro" id="IPR036736">
    <property type="entry name" value="ACP-like_sf"/>
</dbReference>
<dbReference type="Gene3D" id="3.30.70.250">
    <property type="entry name" value="Malonyl-CoA ACP transacylase, ACP-binding"/>
    <property type="match status" value="1"/>
</dbReference>
<dbReference type="InterPro" id="IPR050091">
    <property type="entry name" value="PKS_NRPS_Biosynth_Enz"/>
</dbReference>
<dbReference type="InterPro" id="IPR014031">
    <property type="entry name" value="Ketoacyl_synth_C"/>
</dbReference>
<dbReference type="SMART" id="SM00823">
    <property type="entry name" value="PKS_PP"/>
    <property type="match status" value="1"/>
</dbReference>
<dbReference type="InterPro" id="IPR006162">
    <property type="entry name" value="Ppantetheine_attach_site"/>
</dbReference>
<proteinExistence type="predicted"/>
<dbReference type="Proteomes" id="UP001596500">
    <property type="component" value="Unassembled WGS sequence"/>
</dbReference>
<keyword evidence="3" id="KW-0808">Transferase</keyword>
<dbReference type="PROSITE" id="PS50075">
    <property type="entry name" value="CARRIER"/>
    <property type="match status" value="1"/>
</dbReference>
<dbReference type="RefSeq" id="WP_379863791.1">
    <property type="nucleotide sequence ID" value="NZ_JBHTBW010000013.1"/>
</dbReference>
<dbReference type="SUPFAM" id="SSF53901">
    <property type="entry name" value="Thiolase-like"/>
    <property type="match status" value="1"/>
</dbReference>
<name>A0ABW2RHL9_9BACL</name>
<feature type="domain" description="Carrier" evidence="4">
    <location>
        <begin position="929"/>
        <end position="1004"/>
    </location>
</feature>
<dbReference type="PANTHER" id="PTHR43775:SF51">
    <property type="entry name" value="INACTIVE PHENOLPHTHIOCEROL SYNTHESIS POLYKETIDE SYNTHASE TYPE I PKS1-RELATED"/>
    <property type="match status" value="1"/>
</dbReference>
<dbReference type="PANTHER" id="PTHR43775">
    <property type="entry name" value="FATTY ACID SYNTHASE"/>
    <property type="match status" value="1"/>
</dbReference>
<dbReference type="CDD" id="cd00833">
    <property type="entry name" value="PKS"/>
    <property type="match status" value="1"/>
</dbReference>
<organism evidence="6 7">
    <name type="scientific">Laceyella putida</name>
    <dbReference type="NCBI Taxonomy" id="110101"/>
    <lineage>
        <taxon>Bacteria</taxon>
        <taxon>Bacillati</taxon>
        <taxon>Bacillota</taxon>
        <taxon>Bacilli</taxon>
        <taxon>Bacillales</taxon>
        <taxon>Thermoactinomycetaceae</taxon>
        <taxon>Laceyella</taxon>
    </lineage>
</organism>
<dbReference type="SMART" id="SM00827">
    <property type="entry name" value="PKS_AT"/>
    <property type="match status" value="1"/>
</dbReference>
<evidence type="ECO:0000259" key="5">
    <source>
        <dbReference type="PROSITE" id="PS52004"/>
    </source>
</evidence>
<keyword evidence="7" id="KW-1185">Reference proteome</keyword>
<dbReference type="SMART" id="SM00825">
    <property type="entry name" value="PKS_KS"/>
    <property type="match status" value="1"/>
</dbReference>
<dbReference type="InterPro" id="IPR001227">
    <property type="entry name" value="Ac_transferase_dom_sf"/>
</dbReference>
<evidence type="ECO:0000256" key="3">
    <source>
        <dbReference type="ARBA" id="ARBA00022679"/>
    </source>
</evidence>
<dbReference type="EMBL" id="JBHTBW010000013">
    <property type="protein sequence ID" value="MFC7440510.1"/>
    <property type="molecule type" value="Genomic_DNA"/>
</dbReference>
<dbReference type="InterPro" id="IPR016039">
    <property type="entry name" value="Thiolase-like"/>
</dbReference>
<comment type="caution">
    <text evidence="6">The sequence shown here is derived from an EMBL/GenBank/DDBJ whole genome shotgun (WGS) entry which is preliminary data.</text>
</comment>
<dbReference type="SUPFAM" id="SSF55048">
    <property type="entry name" value="Probable ACP-binding domain of malonyl-CoA ACP transacylase"/>
    <property type="match status" value="1"/>
</dbReference>
<dbReference type="SUPFAM" id="SSF47336">
    <property type="entry name" value="ACP-like"/>
    <property type="match status" value="1"/>
</dbReference>
<dbReference type="InterPro" id="IPR009081">
    <property type="entry name" value="PP-bd_ACP"/>
</dbReference>
<dbReference type="InterPro" id="IPR016035">
    <property type="entry name" value="Acyl_Trfase/lysoPLipase"/>
</dbReference>
<dbReference type="Pfam" id="PF00550">
    <property type="entry name" value="PP-binding"/>
    <property type="match status" value="1"/>
</dbReference>
<dbReference type="Pfam" id="PF00698">
    <property type="entry name" value="Acyl_transf_1"/>
    <property type="match status" value="1"/>
</dbReference>
<dbReference type="InterPro" id="IPR014043">
    <property type="entry name" value="Acyl_transferase_dom"/>
</dbReference>
<evidence type="ECO:0000259" key="4">
    <source>
        <dbReference type="PROSITE" id="PS50075"/>
    </source>
</evidence>
<gene>
    <name evidence="6" type="ORF">ACFQNG_05020</name>
</gene>
<dbReference type="InterPro" id="IPR014030">
    <property type="entry name" value="Ketoacyl_synth_N"/>
</dbReference>
<evidence type="ECO:0000313" key="7">
    <source>
        <dbReference type="Proteomes" id="UP001596500"/>
    </source>
</evidence>
<dbReference type="Pfam" id="PF02801">
    <property type="entry name" value="Ketoacyl-synt_C"/>
    <property type="match status" value="1"/>
</dbReference>
<keyword evidence="1" id="KW-0596">Phosphopantetheine</keyword>
<dbReference type="Gene3D" id="3.40.366.10">
    <property type="entry name" value="Malonyl-Coenzyme A Acyl Carrier Protein, domain 2"/>
    <property type="match status" value="1"/>
</dbReference>
<dbReference type="Gene3D" id="1.10.1200.10">
    <property type="entry name" value="ACP-like"/>
    <property type="match status" value="1"/>
</dbReference>
<sequence length="1021" mass="111899">METSEQTLAQGIAIIGMSGRFPKARNIRQFWDNLLAGKEGITFFSEQELSHIPAEIREHPRYVKAAPLLEDADCFDAFFFGITPKEAKVLDPQHRVFLECAWEALEDAGVDPDRFAGRIGVYAGATSNQYMINVASHPEMMDPKNGFVASVIHGNSPDYMTTRVSYKLNLRGPSVTVQTSCSTSLVAVHLACQGLLGYECDMALAGGISIKVPQVEGYFFQEGGVVSPDGRCRPFDAKGQGTVFGSGVGIVALKRLQDAMEDGDHIYAVIKGSAINNDGAVKVGYTAPSVEGQAEVIAEALAVAEAESDTIDYVEAHGTATALGDPIEMAALSQVFAERTGNENQCAIGSVKGNVGHLSAASGVTGLIKTVLALKHKQIPPSLHFKTPNPKIDFDDSPFYVQTKLIPWERRGEHPRRAGVSSFGIGGTNAHVVLEEAPAMNSGPSPRAAHLITISAKTVAALERMTDRLAEHLANHPDGPLADVAYTLRLGRKDFVHRRFIVASNVAEVQKALAERDPKRVFQGEAPPGERSVAFLFPGQGAQYVQMGKGLYETEAVFRETVEQCAETLKPLLSLDLRELLYPGAGQEKEAEDLLKQTRYTQPALFVIEYAMAKQWMAWGIKPEAMLGHSVGEYVAATLAGVMEPEEALSLIAARGRLIQALPVGEMAAVRLPEEKVSPLLGDDLSLAAINGPSLCVVAGTAEAISRLISRLDQGGITARRLHTSHAFHSHMMEPAMAAFRKELRRIRLREPALPFVSNLTGTWIKAEEATDPEYWVRHLRETVRFADGVKTLWERPERVLLEVGPGRTLSTLAKQQGTREQLTVPSMRHPLDSGEDAAFLARSLGQLWLAGVKWDDAAWFSGEKRLKVSLPSYPFERERHWLEFRRDGWGGLPIAEAPAQQKQERSENEAQIGSEEVGRRVVMTAYAPPETDIEKTIAAVWREVLGIEKIGVHDDFFELGGNSLLATQLGSRMKERFPIEIPLQVFFEGPNIRNLSAYVEKLLLEKLEQLSDEEVENLLS</sequence>